<feature type="domain" description="A-kinase anchor protein 7-like phosphoesterase" evidence="2">
    <location>
        <begin position="504"/>
        <end position="562"/>
    </location>
</feature>
<organism evidence="3 4">
    <name type="scientific">Saccoglossus kowalevskii</name>
    <name type="common">Acorn worm</name>
    <dbReference type="NCBI Taxonomy" id="10224"/>
    <lineage>
        <taxon>Eukaryota</taxon>
        <taxon>Metazoa</taxon>
        <taxon>Hemichordata</taxon>
        <taxon>Enteropneusta</taxon>
        <taxon>Harrimaniidae</taxon>
        <taxon>Saccoglossus</taxon>
    </lineage>
</organism>
<dbReference type="PANTHER" id="PTHR15934:SF2">
    <property type="entry name" value="A-KINASE ANCHOR PROTEIN 7-LIKE PHOSPHOESTERASE DOMAIN-CONTAINING PROTEIN"/>
    <property type="match status" value="1"/>
</dbReference>
<dbReference type="GeneID" id="100368455"/>
<protein>
    <submittedName>
        <fullName evidence="4">Uncharacterized protein LOC100368455</fullName>
    </submittedName>
</protein>
<dbReference type="PANTHER" id="PTHR15934">
    <property type="entry name" value="RNA 2',3'-CYCLIC PHOSPHODIESTERASE"/>
    <property type="match status" value="1"/>
</dbReference>
<evidence type="ECO:0000313" key="4">
    <source>
        <dbReference type="RefSeq" id="XP_006811111.1"/>
    </source>
</evidence>
<evidence type="ECO:0000256" key="1">
    <source>
        <dbReference type="SAM" id="MobiDB-lite"/>
    </source>
</evidence>
<feature type="domain" description="A-kinase anchor protein 7-like phosphoesterase" evidence="2">
    <location>
        <begin position="564"/>
        <end position="629"/>
    </location>
</feature>
<feature type="region of interest" description="Disordered" evidence="1">
    <location>
        <begin position="475"/>
        <end position="497"/>
    </location>
</feature>
<dbReference type="Proteomes" id="UP000694865">
    <property type="component" value="Unplaced"/>
</dbReference>
<dbReference type="RefSeq" id="XP_006811111.1">
    <property type="nucleotide sequence ID" value="XM_006811048.1"/>
</dbReference>
<gene>
    <name evidence="4" type="primary">LOC100368455</name>
</gene>
<reference evidence="4" key="1">
    <citation type="submission" date="2025-08" db="UniProtKB">
        <authorList>
            <consortium name="RefSeq"/>
        </authorList>
    </citation>
    <scope>IDENTIFICATION</scope>
    <source>
        <tissue evidence="4">Testes</tissue>
    </source>
</reference>
<evidence type="ECO:0000313" key="3">
    <source>
        <dbReference type="Proteomes" id="UP000694865"/>
    </source>
</evidence>
<feature type="compositionally biased region" description="Polar residues" evidence="1">
    <location>
        <begin position="338"/>
        <end position="356"/>
    </location>
</feature>
<dbReference type="Pfam" id="PF10469">
    <property type="entry name" value="AKAP7_NLS"/>
    <property type="match status" value="2"/>
</dbReference>
<name>A0ABM0LTM0_SACKO</name>
<sequence>MWSSLPKQPLPMYHLPYLRRSGEGYCPVAPPNYYSPTRPVGAIHVRGLPRKDFTPPLPPPTPRLPSILPRRKPTHLRHGIGSDLEWDDFEFCADDFSDSPDGSDNESTQSVSTCSHSELEWDDFDLRNSGDEAADVDESLAMDNLYPLLNSLTSRPIGRRGVPLGAVQVRKLPRITCTFAGLAHVPEEFCYDISSRSLNKDLLTLTSKLNGYDSDIWDYDDDFQTTKLGKTFSNESLNSDISTVSTQESGYRSSGTAKSRDTPDLPNELTDSSLAESYGDGSIVEYYDHFADYNYFYKLSPHCLDSPLSASLTDLSDATLCEFNETANLLLKPERSASMETLRSELQTSPSNSHSPTKIPRTENNCVVCEKHSAARCEVSAHSPLLTLHELVDDSGTVHLDPDTLSACYHSNQKLQPINYDIPADELLTAGDSPPPLHYYGNHDIGELIEGHSASDQYPLSIRFAANQKGKRSVKKRKRKAYDKVDDDVAEETEEDKKSKRLAPNYFVAIQVSNPEIHKNLRNVQLAVMQSDEKLKDAMIPIPTLHLTVMVMHIANDEELERGFKPHLTVMKLSRAPSLRRKGVRRIKSEYYRSFNSEYFGSQIVKGLQLCSINKPKLDDGYYWRADEIYFDAGKDEGDRLETVTMTRMMINDIIEEAIDQVETVKNDEVVMEPEEPEEKENKVVIAAVSNQSKARIPVQPTENQDETN</sequence>
<dbReference type="Gene3D" id="3.90.1140.10">
    <property type="entry name" value="Cyclic phosphodiesterase"/>
    <property type="match status" value="2"/>
</dbReference>
<accession>A0ABM0LTM0</accession>
<feature type="region of interest" description="Disordered" evidence="1">
    <location>
        <begin position="243"/>
        <end position="273"/>
    </location>
</feature>
<dbReference type="InterPro" id="IPR019510">
    <property type="entry name" value="AKAP7-like_phosphoesterase"/>
</dbReference>
<proteinExistence type="predicted"/>
<feature type="compositionally biased region" description="Polar residues" evidence="1">
    <location>
        <begin position="243"/>
        <end position="257"/>
    </location>
</feature>
<dbReference type="InterPro" id="IPR052641">
    <property type="entry name" value="AKAP7_isoform_gamma"/>
</dbReference>
<feature type="region of interest" description="Disordered" evidence="1">
    <location>
        <begin position="338"/>
        <end position="361"/>
    </location>
</feature>
<feature type="compositionally biased region" description="Acidic residues" evidence="1">
    <location>
        <begin position="485"/>
        <end position="494"/>
    </location>
</feature>
<keyword evidence="3" id="KW-1185">Reference proteome</keyword>
<evidence type="ECO:0000259" key="2">
    <source>
        <dbReference type="Pfam" id="PF10469"/>
    </source>
</evidence>